<evidence type="ECO:0000259" key="2">
    <source>
        <dbReference type="Pfam" id="PF13966"/>
    </source>
</evidence>
<keyword evidence="4" id="KW-1185">Reference proteome</keyword>
<keyword evidence="1" id="KW-1133">Transmembrane helix</keyword>
<evidence type="ECO:0000313" key="4">
    <source>
        <dbReference type="Proteomes" id="UP001558713"/>
    </source>
</evidence>
<dbReference type="InterPro" id="IPR026960">
    <property type="entry name" value="RVT-Znf"/>
</dbReference>
<feature type="transmembrane region" description="Helical" evidence="1">
    <location>
        <begin position="17"/>
        <end position="35"/>
    </location>
</feature>
<sequence>MRTTSYTKRDKVSWARTIWFAQGVHRFAFIMWLTVKNRLSTWDKMRSWGREQNCTLCGTGTRTNTRTFFEVGSP</sequence>
<protein>
    <recommendedName>
        <fullName evidence="2">Reverse transcriptase zinc-binding domain-containing protein</fullName>
    </recommendedName>
</protein>
<dbReference type="Pfam" id="PF13966">
    <property type="entry name" value="zf-RVT"/>
    <property type="match status" value="1"/>
</dbReference>
<proteinExistence type="predicted"/>
<reference evidence="3 4" key="1">
    <citation type="submission" date="2024-04" db="EMBL/GenBank/DDBJ databases">
        <title>Genome assembly C_amara_ONT_v2.</title>
        <authorList>
            <person name="Yant L."/>
            <person name="Moore C."/>
            <person name="Slenker M."/>
        </authorList>
    </citation>
    <scope>NUCLEOTIDE SEQUENCE [LARGE SCALE GENOMIC DNA]</scope>
    <source>
        <tissue evidence="3">Leaf</tissue>
    </source>
</reference>
<evidence type="ECO:0000313" key="3">
    <source>
        <dbReference type="EMBL" id="KAL1198678.1"/>
    </source>
</evidence>
<dbReference type="AlphaFoldDB" id="A0ABD0ZVN5"/>
<dbReference type="Proteomes" id="UP001558713">
    <property type="component" value="Unassembled WGS sequence"/>
</dbReference>
<keyword evidence="1" id="KW-0812">Transmembrane</keyword>
<keyword evidence="1" id="KW-0472">Membrane</keyword>
<gene>
    <name evidence="3" type="ORF">V5N11_002944</name>
</gene>
<dbReference type="EMBL" id="JBANAX010000659">
    <property type="protein sequence ID" value="KAL1198678.1"/>
    <property type="molecule type" value="Genomic_DNA"/>
</dbReference>
<name>A0ABD0ZVN5_CARAN</name>
<feature type="domain" description="Reverse transcriptase zinc-binding" evidence="2">
    <location>
        <begin position="7"/>
        <end position="69"/>
    </location>
</feature>
<evidence type="ECO:0000256" key="1">
    <source>
        <dbReference type="SAM" id="Phobius"/>
    </source>
</evidence>
<comment type="caution">
    <text evidence="3">The sequence shown here is derived from an EMBL/GenBank/DDBJ whole genome shotgun (WGS) entry which is preliminary data.</text>
</comment>
<accession>A0ABD0ZVN5</accession>
<organism evidence="3 4">
    <name type="scientific">Cardamine amara subsp. amara</name>
    <dbReference type="NCBI Taxonomy" id="228776"/>
    <lineage>
        <taxon>Eukaryota</taxon>
        <taxon>Viridiplantae</taxon>
        <taxon>Streptophyta</taxon>
        <taxon>Embryophyta</taxon>
        <taxon>Tracheophyta</taxon>
        <taxon>Spermatophyta</taxon>
        <taxon>Magnoliopsida</taxon>
        <taxon>eudicotyledons</taxon>
        <taxon>Gunneridae</taxon>
        <taxon>Pentapetalae</taxon>
        <taxon>rosids</taxon>
        <taxon>malvids</taxon>
        <taxon>Brassicales</taxon>
        <taxon>Brassicaceae</taxon>
        <taxon>Cardamineae</taxon>
        <taxon>Cardamine</taxon>
    </lineage>
</organism>